<keyword evidence="2" id="KW-0472">Membrane</keyword>
<feature type="transmembrane region" description="Helical" evidence="2">
    <location>
        <begin position="12"/>
        <end position="34"/>
    </location>
</feature>
<proteinExistence type="predicted"/>
<accession>A0A371DNM6</accession>
<evidence type="ECO:0000313" key="4">
    <source>
        <dbReference type="EMBL" id="RDX54131.1"/>
    </source>
</evidence>
<dbReference type="InterPro" id="IPR045340">
    <property type="entry name" value="DUF6533"/>
</dbReference>
<evidence type="ECO:0000259" key="3">
    <source>
        <dbReference type="Pfam" id="PF20151"/>
    </source>
</evidence>
<feature type="domain" description="DUF6533" evidence="3">
    <location>
        <begin position="23"/>
        <end position="68"/>
    </location>
</feature>
<sequence length="354" mass="38695">MSSDASDVAATVTLYTTFYTGYYCNVAAAVLFIYDTFLTFDQEVGYFWTAEHISGASLLFFANKWITMTYHVMILVELASFPSDKRSVCSIFVIVVQAMLILQFVPGAAFSALRAYVLSRSKPLGILVAALSLVSVGVNLVPYGYQFSGEKFPPKFGCVVTNNTTAAINLRSGSLYPIAYNGTDFLQGDHTVVIISRASLIAADILLIYITWTKLSGWAALTDIQRSKRLTLSDVLFHGGVIYFVILFVLNVLHLVLSATSMASDNGDGSFITVFTAPFTAILISRFLLKLQAMNHMVVKLDADDPLHSSRNPWDSTPSFISPLGGFIIPELAARSDDNDDAIDLEDRPPSEAP</sequence>
<feature type="transmembrane region" description="Helical" evidence="2">
    <location>
        <begin position="54"/>
        <end position="76"/>
    </location>
</feature>
<evidence type="ECO:0000256" key="2">
    <source>
        <dbReference type="SAM" id="Phobius"/>
    </source>
</evidence>
<dbReference type="STRING" id="139420.A0A371DNM6"/>
<name>A0A371DNM6_9APHY</name>
<dbReference type="Proteomes" id="UP000256964">
    <property type="component" value="Unassembled WGS sequence"/>
</dbReference>
<keyword evidence="5" id="KW-1185">Reference proteome</keyword>
<organism evidence="4 5">
    <name type="scientific">Lentinus brumalis</name>
    <dbReference type="NCBI Taxonomy" id="2498619"/>
    <lineage>
        <taxon>Eukaryota</taxon>
        <taxon>Fungi</taxon>
        <taxon>Dikarya</taxon>
        <taxon>Basidiomycota</taxon>
        <taxon>Agaricomycotina</taxon>
        <taxon>Agaricomycetes</taxon>
        <taxon>Polyporales</taxon>
        <taxon>Polyporaceae</taxon>
        <taxon>Lentinus</taxon>
    </lineage>
</organism>
<feature type="transmembrane region" description="Helical" evidence="2">
    <location>
        <begin position="124"/>
        <end position="145"/>
    </location>
</feature>
<reference evidence="4 5" key="1">
    <citation type="journal article" date="2018" name="Biotechnol. Biofuels">
        <title>Integrative visual omics of the white-rot fungus Polyporus brumalis exposes the biotechnological potential of its oxidative enzymes for delignifying raw plant biomass.</title>
        <authorList>
            <person name="Miyauchi S."/>
            <person name="Rancon A."/>
            <person name="Drula E."/>
            <person name="Hage H."/>
            <person name="Chaduli D."/>
            <person name="Favel A."/>
            <person name="Grisel S."/>
            <person name="Henrissat B."/>
            <person name="Herpoel-Gimbert I."/>
            <person name="Ruiz-Duenas F.J."/>
            <person name="Chevret D."/>
            <person name="Hainaut M."/>
            <person name="Lin J."/>
            <person name="Wang M."/>
            <person name="Pangilinan J."/>
            <person name="Lipzen A."/>
            <person name="Lesage-Meessen L."/>
            <person name="Navarro D."/>
            <person name="Riley R."/>
            <person name="Grigoriev I.V."/>
            <person name="Zhou S."/>
            <person name="Raouche S."/>
            <person name="Rosso M.N."/>
        </authorList>
    </citation>
    <scope>NUCLEOTIDE SEQUENCE [LARGE SCALE GENOMIC DNA]</scope>
    <source>
        <strain evidence="4 5">BRFM 1820</strain>
    </source>
</reference>
<dbReference type="EMBL" id="KZ857385">
    <property type="protein sequence ID" value="RDX54131.1"/>
    <property type="molecule type" value="Genomic_DNA"/>
</dbReference>
<protein>
    <recommendedName>
        <fullName evidence="3">DUF6533 domain-containing protein</fullName>
    </recommendedName>
</protein>
<gene>
    <name evidence="4" type="ORF">OH76DRAFT_1479176</name>
</gene>
<feature type="transmembrane region" description="Helical" evidence="2">
    <location>
        <begin position="269"/>
        <end position="289"/>
    </location>
</feature>
<feature type="transmembrane region" description="Helical" evidence="2">
    <location>
        <begin position="235"/>
        <end position="257"/>
    </location>
</feature>
<evidence type="ECO:0000256" key="1">
    <source>
        <dbReference type="SAM" id="MobiDB-lite"/>
    </source>
</evidence>
<feature type="compositionally biased region" description="Basic and acidic residues" evidence="1">
    <location>
        <begin position="345"/>
        <end position="354"/>
    </location>
</feature>
<feature type="transmembrane region" description="Helical" evidence="2">
    <location>
        <begin position="88"/>
        <end position="112"/>
    </location>
</feature>
<dbReference type="Pfam" id="PF20151">
    <property type="entry name" value="DUF6533"/>
    <property type="match status" value="1"/>
</dbReference>
<evidence type="ECO:0000313" key="5">
    <source>
        <dbReference type="Proteomes" id="UP000256964"/>
    </source>
</evidence>
<dbReference type="AlphaFoldDB" id="A0A371DNM6"/>
<feature type="region of interest" description="Disordered" evidence="1">
    <location>
        <begin position="335"/>
        <end position="354"/>
    </location>
</feature>
<dbReference type="OrthoDB" id="3354157at2759"/>
<keyword evidence="2" id="KW-1133">Transmembrane helix</keyword>
<keyword evidence="2" id="KW-0812">Transmembrane</keyword>